<dbReference type="Proteomes" id="UP000001940">
    <property type="component" value="Chromosome I"/>
</dbReference>
<dbReference type="InterPro" id="IPR042317">
    <property type="entry name" value="She-1-like"/>
</dbReference>
<dbReference type="Bgee" id="WBGene00022142">
    <property type="expression patterns" value="Expressed in larva and 1 other cell type or tissue"/>
</dbReference>
<protein>
    <submittedName>
        <fullName evidence="1">DUF38 domain-containing protein</fullName>
    </submittedName>
</protein>
<evidence type="ECO:0000313" key="3">
    <source>
        <dbReference type="WormBase" id="Y71G12B.2"/>
    </source>
</evidence>
<dbReference type="KEGG" id="cel:CELE_Y71G12B.2"/>
<dbReference type="PANTHER" id="PTHR31006">
    <property type="entry name" value="F-BOX DOMAIN-CONTAINING PROTEIN-RELATED-RELATED"/>
    <property type="match status" value="1"/>
</dbReference>
<organism evidence="1 2">
    <name type="scientific">Caenorhabditis elegans</name>
    <dbReference type="NCBI Taxonomy" id="6239"/>
    <lineage>
        <taxon>Eukaryota</taxon>
        <taxon>Metazoa</taxon>
        <taxon>Ecdysozoa</taxon>
        <taxon>Nematoda</taxon>
        <taxon>Chromadorea</taxon>
        <taxon>Rhabditida</taxon>
        <taxon>Rhabditina</taxon>
        <taxon>Rhabditomorpha</taxon>
        <taxon>Rhabditoidea</taxon>
        <taxon>Rhabditidae</taxon>
        <taxon>Peloderinae</taxon>
        <taxon>Caenorhabditis</taxon>
    </lineage>
</organism>
<evidence type="ECO:0000313" key="2">
    <source>
        <dbReference type="Proteomes" id="UP000001940"/>
    </source>
</evidence>
<dbReference type="WormBase" id="Y71G12B.2">
    <property type="protein sequence ID" value="CE44119"/>
    <property type="gene ID" value="WBGene00022142"/>
</dbReference>
<dbReference type="RefSeq" id="NP_490900.3">
    <property type="nucleotide sequence ID" value="NM_058499.3"/>
</dbReference>
<reference evidence="1 2" key="1">
    <citation type="journal article" date="1998" name="Science">
        <title>Genome sequence of the nematode C. elegans: a platform for investigating biology.</title>
        <authorList>
            <consortium name="The C. elegans sequencing consortium"/>
            <person name="Sulson J.E."/>
            <person name="Waterston R."/>
        </authorList>
    </citation>
    <scope>NUCLEOTIDE SEQUENCE [LARGE SCALE GENOMIC DNA]</scope>
    <source>
        <strain evidence="1 2">Bristol N2</strain>
    </source>
</reference>
<dbReference type="AlphaFoldDB" id="Q4W5R2"/>
<dbReference type="EMBL" id="BX284601">
    <property type="protein sequence ID" value="CCD67992.1"/>
    <property type="molecule type" value="Genomic_DNA"/>
</dbReference>
<dbReference type="HOGENOM" id="CLU_046330_0_0_1"/>
<dbReference type="eggNOG" id="ENOG502TDK1">
    <property type="taxonomic scope" value="Eukaryota"/>
</dbReference>
<dbReference type="UCSC" id="Y71G12B.2">
    <property type="organism name" value="c. elegans"/>
</dbReference>
<dbReference type="OrthoDB" id="5867483at2759"/>
<name>Q4W5R2_CAEEL</name>
<dbReference type="InParanoid" id="Q4W5R2"/>
<dbReference type="PhylomeDB" id="Q4W5R2"/>
<proteinExistence type="predicted"/>
<gene>
    <name evidence="1" type="ORF">CELE_Y71G12B.2</name>
    <name evidence="1 3" type="ORF">Y71G12B.2</name>
</gene>
<dbReference type="CTD" id="190596"/>
<dbReference type="GeneID" id="190596"/>
<dbReference type="PANTHER" id="PTHR31006:SF8">
    <property type="entry name" value="F-BOX DOMAIN-CONTAINING PROTEIN-RELATED"/>
    <property type="match status" value="1"/>
</dbReference>
<dbReference type="FunCoup" id="Q4W5R2">
    <property type="interactions" value="1098"/>
</dbReference>
<dbReference type="AGR" id="WB:WBGene00022142"/>
<sequence>MSCWQNIPILVKRYLVGYLDYEARCNLKLCSKSDQFLVTSTRHVAQIISIAEQSNSSCNELSTIILRYEFRVLQLEEIDGVTTMTSGEYQKINNKNRYDVARSWIEKISENGVANAKKVQLLNLSMPPSPQWILNCEESLKIRMVGRQNLKSWLQITVPILKILEIEEWEIAEEILETRQIRQVGEVLRLSRNVKISDEQLVKLAAPSLVIISGNTITEQGAKKVLKKFVEQNRSGNPFELKFRKSEPNFNHLDLFDKSWTIQKLQQIDETEGEYVYQITGGFTNVHRVQQLPKIIIRDFVTYMTLKVLHPAGIYFQNSIW</sequence>
<evidence type="ECO:0000313" key="1">
    <source>
        <dbReference type="EMBL" id="CCD67992.1"/>
    </source>
</evidence>
<dbReference type="OMA" id="WILNCEE"/>
<dbReference type="PaxDb" id="6239-Y71G12B.2"/>
<accession>Q4W5R2</accession>
<keyword evidence="2" id="KW-1185">Reference proteome</keyword>